<feature type="domain" description="BHLH" evidence="9">
    <location>
        <begin position="18"/>
        <end position="71"/>
    </location>
</feature>
<dbReference type="Gene3D" id="3.30.450.20">
    <property type="entry name" value="PAS domain"/>
    <property type="match status" value="2"/>
</dbReference>
<dbReference type="Pfam" id="PF08447">
    <property type="entry name" value="PAS_3"/>
    <property type="match status" value="1"/>
</dbReference>
<feature type="compositionally biased region" description="Basic and acidic residues" evidence="7">
    <location>
        <begin position="18"/>
        <end position="32"/>
    </location>
</feature>
<evidence type="ECO:0000313" key="11">
    <source>
        <dbReference type="Proteomes" id="UP001307889"/>
    </source>
</evidence>
<evidence type="ECO:0000256" key="5">
    <source>
        <dbReference type="ARBA" id="ARBA00023163"/>
    </source>
</evidence>
<evidence type="ECO:0000259" key="9">
    <source>
        <dbReference type="PROSITE" id="PS50888"/>
    </source>
</evidence>
<dbReference type="PANTHER" id="PTHR23043:SF17">
    <property type="entry name" value="PROTEIN SIMILAR"/>
    <property type="match status" value="1"/>
</dbReference>
<dbReference type="SUPFAM" id="SSF55785">
    <property type="entry name" value="PYP-like sensor domain (PAS domain)"/>
    <property type="match status" value="2"/>
</dbReference>
<protein>
    <submittedName>
        <fullName evidence="10">Factor 1, alpha</fullName>
    </submittedName>
</protein>
<dbReference type="PROSITE" id="PS50888">
    <property type="entry name" value="BHLH"/>
    <property type="match status" value="1"/>
</dbReference>
<dbReference type="InterPro" id="IPR001610">
    <property type="entry name" value="PAC"/>
</dbReference>
<dbReference type="SMART" id="SM00353">
    <property type="entry name" value="HLH"/>
    <property type="match status" value="1"/>
</dbReference>
<keyword evidence="6" id="KW-0539">Nucleus</keyword>
<dbReference type="NCBIfam" id="TIGR00229">
    <property type="entry name" value="sensory_box"/>
    <property type="match status" value="1"/>
</dbReference>
<keyword evidence="2" id="KW-0677">Repeat</keyword>
<dbReference type="SUPFAM" id="SSF47459">
    <property type="entry name" value="HLH, helix-loop-helix DNA-binding domain"/>
    <property type="match status" value="1"/>
</dbReference>
<sequence length="650" mass="71538">METAASPPVKEKRKNSEKRKEKSRDAARSRRSKESEIFSELASVLPLPPAVVSHLDKASIMRIIISNLKLYNLLKNLAIADETSETSKQFEDCYLKASGGFVMVLSMEQDIVFVSQNVSSFLGISQVDLLGQNLMDISHPCDHSEIRELFTAKLMTERKSFFFRMKCVSSKGRGINTKSSSFKVLHTVGRFIKMGESSNEDFTFIALATPIPHPVDIEIPLGTFTFLSKHSLDMKYTYADDRMEEFMGYKREDLIGRSLFEFHHAQDYKNIERAFKGLFTKGQFDTGQYRFLAQGGGYVWVSTQATVIYNEKNGKPQSVVCVNYVISGKCGGNDIYSSSQLEYKEAAVQVKPPQSSSLRCFCKIEPVPVKPDAATAEPASVTAKPEQIINNIAKPKQSTKCVFTPATAEMNSGFLTFQDDEIGSTSSIDPEDLTHLAPEVEPFQMSLIGKEGAEDPLINGGSVSLFSYGDEFSDECLSPKLQSPGSGMDDSLSDRSLAMVVGDAEMRSLLGLDSSDEDMSLCGGQLTVEDNIPSLSPINIPWEAFSCDNSSSGGVFPSSDVKSEKGISNFEKLSHGDGLPKSSGQIRQSMKYDVVKRKRTSSIEQEIVKKRKQNVQDPGGGENSVLMNLLIAGHDLSAGYVCHVSPRKAH</sequence>
<dbReference type="Pfam" id="PF23171">
    <property type="entry name" value="bHLH_HIF1A"/>
    <property type="match status" value="1"/>
</dbReference>
<evidence type="ECO:0000256" key="1">
    <source>
        <dbReference type="ARBA" id="ARBA00004123"/>
    </source>
</evidence>
<dbReference type="EMBL" id="AP028910">
    <property type="protein sequence ID" value="BES89985.1"/>
    <property type="molecule type" value="Genomic_DNA"/>
</dbReference>
<dbReference type="InterPro" id="IPR000014">
    <property type="entry name" value="PAS"/>
</dbReference>
<proteinExistence type="predicted"/>
<comment type="subcellular location">
    <subcellularLocation>
        <location evidence="1">Nucleus</location>
    </subcellularLocation>
</comment>
<evidence type="ECO:0000256" key="7">
    <source>
        <dbReference type="SAM" id="MobiDB-lite"/>
    </source>
</evidence>
<dbReference type="CDD" id="cd00130">
    <property type="entry name" value="PAS"/>
    <property type="match status" value="2"/>
</dbReference>
<dbReference type="SMART" id="SM00091">
    <property type="entry name" value="PAS"/>
    <property type="match status" value="2"/>
</dbReference>
<dbReference type="InterPro" id="IPR011598">
    <property type="entry name" value="bHLH_dom"/>
</dbReference>
<keyword evidence="5" id="KW-0804">Transcription</keyword>
<feature type="region of interest" description="Disordered" evidence="7">
    <location>
        <begin position="1"/>
        <end position="32"/>
    </location>
</feature>
<evidence type="ECO:0000259" key="8">
    <source>
        <dbReference type="PROSITE" id="PS50112"/>
    </source>
</evidence>
<organism evidence="10 11">
    <name type="scientific">Nesidiocoris tenuis</name>
    <dbReference type="NCBI Taxonomy" id="355587"/>
    <lineage>
        <taxon>Eukaryota</taxon>
        <taxon>Metazoa</taxon>
        <taxon>Ecdysozoa</taxon>
        <taxon>Arthropoda</taxon>
        <taxon>Hexapoda</taxon>
        <taxon>Insecta</taxon>
        <taxon>Pterygota</taxon>
        <taxon>Neoptera</taxon>
        <taxon>Paraneoptera</taxon>
        <taxon>Hemiptera</taxon>
        <taxon>Heteroptera</taxon>
        <taxon>Panheteroptera</taxon>
        <taxon>Cimicomorpha</taxon>
        <taxon>Miridae</taxon>
        <taxon>Dicyphina</taxon>
        <taxon>Nesidiocoris</taxon>
    </lineage>
</organism>
<keyword evidence="11" id="KW-1185">Reference proteome</keyword>
<dbReference type="CDD" id="cd11433">
    <property type="entry name" value="bHLH-PAS_HIF"/>
    <property type="match status" value="1"/>
</dbReference>
<evidence type="ECO:0000256" key="4">
    <source>
        <dbReference type="ARBA" id="ARBA00023125"/>
    </source>
</evidence>
<feature type="domain" description="PAS" evidence="8">
    <location>
        <begin position="95"/>
        <end position="157"/>
    </location>
</feature>
<dbReference type="InterPro" id="IPR013767">
    <property type="entry name" value="PAS_fold"/>
</dbReference>
<evidence type="ECO:0000256" key="6">
    <source>
        <dbReference type="ARBA" id="ARBA00023242"/>
    </source>
</evidence>
<dbReference type="InterPro" id="IPR013655">
    <property type="entry name" value="PAS_fold_3"/>
</dbReference>
<dbReference type="PROSITE" id="PS50112">
    <property type="entry name" value="PAS"/>
    <property type="match status" value="2"/>
</dbReference>
<keyword evidence="3" id="KW-0805">Transcription regulation</keyword>
<dbReference type="InterPro" id="IPR036638">
    <property type="entry name" value="HLH_DNA-bd_sf"/>
</dbReference>
<evidence type="ECO:0000313" key="10">
    <source>
        <dbReference type="EMBL" id="BES89985.1"/>
    </source>
</evidence>
<evidence type="ECO:0000256" key="2">
    <source>
        <dbReference type="ARBA" id="ARBA00022737"/>
    </source>
</evidence>
<dbReference type="Pfam" id="PF00989">
    <property type="entry name" value="PAS"/>
    <property type="match status" value="1"/>
</dbReference>
<dbReference type="SMART" id="SM00086">
    <property type="entry name" value="PAC"/>
    <property type="match status" value="1"/>
</dbReference>
<dbReference type="PANTHER" id="PTHR23043">
    <property type="entry name" value="HYPOXIA-INDUCIBLE FACTOR 1 ALPHA"/>
    <property type="match status" value="1"/>
</dbReference>
<name>A0ABN7AGI8_9HEMI</name>
<reference evidence="10 11" key="1">
    <citation type="submission" date="2023-09" db="EMBL/GenBank/DDBJ databases">
        <title>Nesidiocoris tenuis whole genome shotgun sequence.</title>
        <authorList>
            <person name="Shibata T."/>
            <person name="Shimoda M."/>
            <person name="Kobayashi T."/>
            <person name="Uehara T."/>
        </authorList>
    </citation>
    <scope>NUCLEOTIDE SEQUENCE [LARGE SCALE GENOMIC DNA]</scope>
    <source>
        <strain evidence="10 11">Japan</strain>
    </source>
</reference>
<dbReference type="InterPro" id="IPR035965">
    <property type="entry name" value="PAS-like_dom_sf"/>
</dbReference>
<accession>A0ABN7AGI8</accession>
<keyword evidence="4" id="KW-0238">DNA-binding</keyword>
<gene>
    <name evidence="10" type="ORF">NTJ_02791</name>
</gene>
<evidence type="ECO:0000256" key="3">
    <source>
        <dbReference type="ARBA" id="ARBA00023015"/>
    </source>
</evidence>
<feature type="domain" description="PAS" evidence="8">
    <location>
        <begin position="231"/>
        <end position="282"/>
    </location>
</feature>
<dbReference type="Proteomes" id="UP001307889">
    <property type="component" value="Chromosome 2"/>
</dbReference>